<keyword evidence="1" id="KW-0812">Transmembrane</keyword>
<comment type="caution">
    <text evidence="3">The sequence shown here is derived from an EMBL/GenBank/DDBJ whole genome shotgun (WGS) entry which is preliminary data.</text>
</comment>
<name>A0A919EMQ3_9GAMM</name>
<evidence type="ECO:0000313" key="4">
    <source>
        <dbReference type="Proteomes" id="UP000623842"/>
    </source>
</evidence>
<proteinExistence type="predicted"/>
<feature type="transmembrane region" description="Helical" evidence="1">
    <location>
        <begin position="40"/>
        <end position="60"/>
    </location>
</feature>
<evidence type="ECO:0000256" key="1">
    <source>
        <dbReference type="SAM" id="Phobius"/>
    </source>
</evidence>
<evidence type="ECO:0000259" key="2">
    <source>
        <dbReference type="Pfam" id="PF05360"/>
    </source>
</evidence>
<feature type="transmembrane region" description="Helical" evidence="1">
    <location>
        <begin position="72"/>
        <end position="92"/>
    </location>
</feature>
<reference evidence="3" key="2">
    <citation type="submission" date="2020-09" db="EMBL/GenBank/DDBJ databases">
        <authorList>
            <person name="Sun Q."/>
            <person name="Kim S."/>
        </authorList>
    </citation>
    <scope>NUCLEOTIDE SEQUENCE</scope>
    <source>
        <strain evidence="3">KCTC 42731</strain>
    </source>
</reference>
<dbReference type="Pfam" id="PF05360">
    <property type="entry name" value="YiaAB"/>
    <property type="match status" value="2"/>
</dbReference>
<dbReference type="InterPro" id="IPR038972">
    <property type="entry name" value="YiaA-like"/>
</dbReference>
<keyword evidence="4" id="KW-1185">Reference proteome</keyword>
<feature type="transmembrane region" description="Helical" evidence="1">
    <location>
        <begin position="104"/>
        <end position="123"/>
    </location>
</feature>
<feature type="transmembrane region" description="Helical" evidence="1">
    <location>
        <begin position="9"/>
        <end position="28"/>
    </location>
</feature>
<organism evidence="3 4">
    <name type="scientific">Thalassotalea marina</name>
    <dbReference type="NCBI Taxonomy" id="1673741"/>
    <lineage>
        <taxon>Bacteria</taxon>
        <taxon>Pseudomonadati</taxon>
        <taxon>Pseudomonadota</taxon>
        <taxon>Gammaproteobacteria</taxon>
        <taxon>Alteromonadales</taxon>
        <taxon>Colwelliaceae</taxon>
        <taxon>Thalassotalea</taxon>
    </lineage>
</organism>
<feature type="domain" description="YiaAB two helix" evidence="2">
    <location>
        <begin position="73"/>
        <end position="125"/>
    </location>
</feature>
<dbReference type="InterPro" id="IPR008024">
    <property type="entry name" value="YiaAB"/>
</dbReference>
<dbReference type="NCBIfam" id="NF008482">
    <property type="entry name" value="PRK11383.1"/>
    <property type="match status" value="1"/>
</dbReference>
<keyword evidence="1" id="KW-1133">Transmembrane helix</keyword>
<dbReference type="PANTHER" id="PTHR37290">
    <property type="entry name" value="INNER MEMBRANE PROTEIN YIAA-RELATED"/>
    <property type="match status" value="1"/>
</dbReference>
<keyword evidence="1" id="KW-0472">Membrane</keyword>
<evidence type="ECO:0000313" key="3">
    <source>
        <dbReference type="EMBL" id="GHF96159.1"/>
    </source>
</evidence>
<dbReference type="GO" id="GO:0006974">
    <property type="term" value="P:DNA damage response"/>
    <property type="evidence" value="ECO:0007669"/>
    <property type="project" value="TreeGrafter"/>
</dbReference>
<gene>
    <name evidence="3" type="primary">yiaA</name>
    <name evidence="3" type="ORF">GCM10017161_25640</name>
</gene>
<feature type="domain" description="YiaAB two helix" evidence="2">
    <location>
        <begin position="10"/>
        <end position="62"/>
    </location>
</feature>
<dbReference type="AlphaFoldDB" id="A0A919EMQ3"/>
<dbReference type="Proteomes" id="UP000623842">
    <property type="component" value="Unassembled WGS sequence"/>
</dbReference>
<dbReference type="RefSeq" id="WP_189771194.1">
    <property type="nucleotide sequence ID" value="NZ_BNCK01000005.1"/>
</dbReference>
<dbReference type="GO" id="GO:0005886">
    <property type="term" value="C:plasma membrane"/>
    <property type="evidence" value="ECO:0007669"/>
    <property type="project" value="TreeGrafter"/>
</dbReference>
<sequence length="143" mass="15725">MIINQPTRAFVLTSIAVLVTGVVSYLVGLLNAQMALNEKGYYFAVLLFGLFSFVSLQKTVRDKIESLPTSKPYTLMCWVSSLVAIMLLVIGLYNADLTLSEKGFYGMAFVLSGFAAITVQKNVRDNLVTKKLQPSTDDISDDL</sequence>
<dbReference type="EMBL" id="BNCK01000005">
    <property type="protein sequence ID" value="GHF96159.1"/>
    <property type="molecule type" value="Genomic_DNA"/>
</dbReference>
<dbReference type="PANTHER" id="PTHR37290:SF1">
    <property type="entry name" value="INNER MEMBRANE PROTEIN YIAA"/>
    <property type="match status" value="1"/>
</dbReference>
<reference evidence="3" key="1">
    <citation type="journal article" date="2014" name="Int. J. Syst. Evol. Microbiol.">
        <title>Complete genome sequence of Corynebacterium casei LMG S-19264T (=DSM 44701T), isolated from a smear-ripened cheese.</title>
        <authorList>
            <consortium name="US DOE Joint Genome Institute (JGI-PGF)"/>
            <person name="Walter F."/>
            <person name="Albersmeier A."/>
            <person name="Kalinowski J."/>
            <person name="Ruckert C."/>
        </authorList>
    </citation>
    <scope>NUCLEOTIDE SEQUENCE</scope>
    <source>
        <strain evidence="3">KCTC 42731</strain>
    </source>
</reference>
<accession>A0A919EMQ3</accession>
<protein>
    <submittedName>
        <fullName evidence="3">Membrane protein</fullName>
    </submittedName>
</protein>